<accession>W2K5C2</accession>
<protein>
    <submittedName>
        <fullName evidence="2">Uncharacterized protein</fullName>
    </submittedName>
</protein>
<dbReference type="AlphaFoldDB" id="W2K5C2"/>
<proteinExistence type="predicted"/>
<evidence type="ECO:0000313" key="2">
    <source>
        <dbReference type="EMBL" id="ETL80361.1"/>
    </source>
</evidence>
<evidence type="ECO:0000256" key="1">
    <source>
        <dbReference type="SAM" id="MobiDB-lite"/>
    </source>
</evidence>
<organism evidence="2">
    <name type="scientific">Phytophthora nicotianae</name>
    <name type="common">Potato buckeye rot agent</name>
    <name type="synonym">Phytophthora parasitica</name>
    <dbReference type="NCBI Taxonomy" id="4792"/>
    <lineage>
        <taxon>Eukaryota</taxon>
        <taxon>Sar</taxon>
        <taxon>Stramenopiles</taxon>
        <taxon>Oomycota</taxon>
        <taxon>Peronosporomycetes</taxon>
        <taxon>Peronosporales</taxon>
        <taxon>Peronosporaceae</taxon>
        <taxon>Phytophthora</taxon>
    </lineage>
</organism>
<feature type="region of interest" description="Disordered" evidence="1">
    <location>
        <begin position="92"/>
        <end position="118"/>
    </location>
</feature>
<feature type="compositionally biased region" description="Basic residues" evidence="1">
    <location>
        <begin position="108"/>
        <end position="118"/>
    </location>
</feature>
<dbReference type="EMBL" id="KI682775">
    <property type="protein sequence ID" value="ETL80361.1"/>
    <property type="molecule type" value="Genomic_DNA"/>
</dbReference>
<name>W2K5C2_PHYNI</name>
<sequence length="118" mass="13029">MHSLREAKIAICGERGALLTDWSRNGWMANPSERRVQKDRSATLHATWIQTLRGKPSPSSQRWQVPMIATGTAARTWQPLFVSDCRAGKNCPCPKPAVPSSPSTRSRFGNHHGARLGP</sequence>
<reference evidence="2" key="1">
    <citation type="submission" date="2013-11" db="EMBL/GenBank/DDBJ databases">
        <title>The Genome Sequence of Phytophthora parasitica CHvinca01.</title>
        <authorList>
            <consortium name="The Broad Institute Genomics Platform"/>
            <person name="Russ C."/>
            <person name="Tyler B."/>
            <person name="Panabieres F."/>
            <person name="Shan W."/>
            <person name="Tripathy S."/>
            <person name="Grunwald N."/>
            <person name="Machado M."/>
            <person name="Johnson C.S."/>
            <person name="Arredondo F."/>
            <person name="Hong C."/>
            <person name="Coffey M."/>
            <person name="Young S.K."/>
            <person name="Zeng Q."/>
            <person name="Gargeya S."/>
            <person name="Fitzgerald M."/>
            <person name="Abouelleil A."/>
            <person name="Alvarado L."/>
            <person name="Chapman S.B."/>
            <person name="Gainer-Dewar J."/>
            <person name="Goldberg J."/>
            <person name="Griggs A."/>
            <person name="Gujja S."/>
            <person name="Hansen M."/>
            <person name="Howarth C."/>
            <person name="Imamovic A."/>
            <person name="Ireland A."/>
            <person name="Larimer J."/>
            <person name="McCowan C."/>
            <person name="Murphy C."/>
            <person name="Pearson M."/>
            <person name="Poon T.W."/>
            <person name="Priest M."/>
            <person name="Roberts A."/>
            <person name="Saif S."/>
            <person name="Shea T."/>
            <person name="Sykes S."/>
            <person name="Wortman J."/>
            <person name="Nusbaum C."/>
            <person name="Birren B."/>
        </authorList>
    </citation>
    <scope>NUCLEOTIDE SEQUENCE [LARGE SCALE GENOMIC DNA]</scope>
    <source>
        <strain evidence="2">CHvinca01</strain>
    </source>
</reference>
<dbReference type="Proteomes" id="UP000054423">
    <property type="component" value="Unassembled WGS sequence"/>
</dbReference>
<gene>
    <name evidence="2" type="ORF">L917_19139</name>
</gene>